<proteinExistence type="predicted"/>
<sequence>MTPCSYFPSPRRQQKLRENIAKEVKFINENLTYEVTICVATTNAPKLVDSFFVGAFQKRIFIPMPRPEERMRIFKQHVGKAPHTITDDQWIEVADRTAGFCGEDILSVVMQTFKESGELTFAEVSGALEHFKPKNTPEDIEECFKFKKEHAATSA</sequence>
<dbReference type="Gene3D" id="1.10.8.60">
    <property type="match status" value="1"/>
</dbReference>
<dbReference type="GO" id="GO:0016887">
    <property type="term" value="F:ATP hydrolysis activity"/>
    <property type="evidence" value="ECO:0007669"/>
    <property type="project" value="TreeGrafter"/>
</dbReference>
<dbReference type="AlphaFoldDB" id="A0A9J6GVY7"/>
<evidence type="ECO:0000313" key="1">
    <source>
        <dbReference type="EMBL" id="KAH9379621.1"/>
    </source>
</evidence>
<protein>
    <submittedName>
        <fullName evidence="1">Uncharacterized protein</fullName>
    </submittedName>
</protein>
<dbReference type="InterPro" id="IPR050304">
    <property type="entry name" value="MT-severing_AAA_ATPase"/>
</dbReference>
<organism evidence="1 2">
    <name type="scientific">Haemaphysalis longicornis</name>
    <name type="common">Bush tick</name>
    <dbReference type="NCBI Taxonomy" id="44386"/>
    <lineage>
        <taxon>Eukaryota</taxon>
        <taxon>Metazoa</taxon>
        <taxon>Ecdysozoa</taxon>
        <taxon>Arthropoda</taxon>
        <taxon>Chelicerata</taxon>
        <taxon>Arachnida</taxon>
        <taxon>Acari</taxon>
        <taxon>Parasitiformes</taxon>
        <taxon>Ixodida</taxon>
        <taxon>Ixodoidea</taxon>
        <taxon>Ixodidae</taxon>
        <taxon>Haemaphysalinae</taxon>
        <taxon>Haemaphysalis</taxon>
    </lineage>
</organism>
<dbReference type="InterPro" id="IPR027417">
    <property type="entry name" value="P-loop_NTPase"/>
</dbReference>
<dbReference type="PANTHER" id="PTHR23074:SF83">
    <property type="entry name" value="VACUOLAR PROTEIN SORTING-ASSOCIATED PROTEIN 4A"/>
    <property type="match status" value="1"/>
</dbReference>
<dbReference type="EMBL" id="JABSTR010000010">
    <property type="protein sequence ID" value="KAH9379621.1"/>
    <property type="molecule type" value="Genomic_DNA"/>
</dbReference>
<dbReference type="PANTHER" id="PTHR23074">
    <property type="entry name" value="AAA DOMAIN-CONTAINING"/>
    <property type="match status" value="1"/>
</dbReference>
<dbReference type="Proteomes" id="UP000821853">
    <property type="component" value="Chromosome 8"/>
</dbReference>
<reference evidence="1 2" key="1">
    <citation type="journal article" date="2020" name="Cell">
        <title>Large-Scale Comparative Analyses of Tick Genomes Elucidate Their Genetic Diversity and Vector Capacities.</title>
        <authorList>
            <consortium name="Tick Genome and Microbiome Consortium (TIGMIC)"/>
            <person name="Jia N."/>
            <person name="Wang J."/>
            <person name="Shi W."/>
            <person name="Du L."/>
            <person name="Sun Y."/>
            <person name="Zhan W."/>
            <person name="Jiang J.F."/>
            <person name="Wang Q."/>
            <person name="Zhang B."/>
            <person name="Ji P."/>
            <person name="Bell-Sakyi L."/>
            <person name="Cui X.M."/>
            <person name="Yuan T.T."/>
            <person name="Jiang B.G."/>
            <person name="Yang W.F."/>
            <person name="Lam T.T."/>
            <person name="Chang Q.C."/>
            <person name="Ding S.J."/>
            <person name="Wang X.J."/>
            <person name="Zhu J.G."/>
            <person name="Ruan X.D."/>
            <person name="Zhao L."/>
            <person name="Wei J.T."/>
            <person name="Ye R.Z."/>
            <person name="Que T.C."/>
            <person name="Du C.H."/>
            <person name="Zhou Y.H."/>
            <person name="Cheng J.X."/>
            <person name="Dai P.F."/>
            <person name="Guo W.B."/>
            <person name="Han X.H."/>
            <person name="Huang E.J."/>
            <person name="Li L.F."/>
            <person name="Wei W."/>
            <person name="Gao Y.C."/>
            <person name="Liu J.Z."/>
            <person name="Shao H.Z."/>
            <person name="Wang X."/>
            <person name="Wang C.C."/>
            <person name="Yang T.C."/>
            <person name="Huo Q.B."/>
            <person name="Li W."/>
            <person name="Chen H.Y."/>
            <person name="Chen S.E."/>
            <person name="Zhou L.G."/>
            <person name="Ni X.B."/>
            <person name="Tian J.H."/>
            <person name="Sheng Y."/>
            <person name="Liu T."/>
            <person name="Pan Y.S."/>
            <person name="Xia L.Y."/>
            <person name="Li J."/>
            <person name="Zhao F."/>
            <person name="Cao W.C."/>
        </authorList>
    </citation>
    <scope>NUCLEOTIDE SEQUENCE [LARGE SCALE GENOMIC DNA]</scope>
    <source>
        <strain evidence="1">HaeL-2018</strain>
    </source>
</reference>
<dbReference type="VEuPathDB" id="VectorBase:HLOH_053739"/>
<evidence type="ECO:0000313" key="2">
    <source>
        <dbReference type="Proteomes" id="UP000821853"/>
    </source>
</evidence>
<keyword evidence="2" id="KW-1185">Reference proteome</keyword>
<name>A0A9J6GVY7_HAELO</name>
<dbReference type="GO" id="GO:0016197">
    <property type="term" value="P:endosomal transport"/>
    <property type="evidence" value="ECO:0007669"/>
    <property type="project" value="TreeGrafter"/>
</dbReference>
<accession>A0A9J6GVY7</accession>
<comment type="caution">
    <text evidence="1">The sequence shown here is derived from an EMBL/GenBank/DDBJ whole genome shotgun (WGS) entry which is preliminary data.</text>
</comment>
<dbReference type="SUPFAM" id="SSF52540">
    <property type="entry name" value="P-loop containing nucleoside triphosphate hydrolases"/>
    <property type="match status" value="1"/>
</dbReference>
<dbReference type="Gene3D" id="3.40.50.300">
    <property type="entry name" value="P-loop containing nucleotide triphosphate hydrolases"/>
    <property type="match status" value="1"/>
</dbReference>
<dbReference type="GO" id="GO:0007033">
    <property type="term" value="P:vacuole organization"/>
    <property type="evidence" value="ECO:0007669"/>
    <property type="project" value="TreeGrafter"/>
</dbReference>
<gene>
    <name evidence="1" type="ORF">HPB48_022063</name>
</gene>